<dbReference type="PANTHER" id="PTHR32479:SF19">
    <property type="entry name" value="ANAEROBIC GLYCEROL-3-PHOSPHATE DEHYDROGENASE SUBUNIT C"/>
    <property type="match status" value="1"/>
</dbReference>
<dbReference type="PROSITE" id="PS00198">
    <property type="entry name" value="4FE4S_FER_1"/>
    <property type="match status" value="1"/>
</dbReference>
<reference evidence="5 6" key="1">
    <citation type="submission" date="2024-11" db="EMBL/GenBank/DDBJ databases">
        <title>The Natural Products Discovery Center: Release of the First 8490 Sequenced Strains for Exploring Actinobacteria Biosynthetic Diversity.</title>
        <authorList>
            <person name="Kalkreuter E."/>
            <person name="Kautsar S.A."/>
            <person name="Yang D."/>
            <person name="Bader C.D."/>
            <person name="Teijaro C.N."/>
            <person name="Fluegel L."/>
            <person name="Davis C.M."/>
            <person name="Simpson J.R."/>
            <person name="Lauterbach L."/>
            <person name="Steele A.D."/>
            <person name="Gui C."/>
            <person name="Meng S."/>
            <person name="Li G."/>
            <person name="Viehrig K."/>
            <person name="Ye F."/>
            <person name="Su P."/>
            <person name="Kiefer A.F."/>
            <person name="Nichols A."/>
            <person name="Cepeda A.J."/>
            <person name="Yan W."/>
            <person name="Fan B."/>
            <person name="Jiang Y."/>
            <person name="Adhikari A."/>
            <person name="Zheng C.-J."/>
            <person name="Schuster L."/>
            <person name="Cowan T.M."/>
            <person name="Smanski M.J."/>
            <person name="Chevrette M.G."/>
            <person name="De Carvalho L.P.S."/>
            <person name="Shen B."/>
        </authorList>
    </citation>
    <scope>NUCLEOTIDE SEQUENCE [LARGE SCALE GENOMIC DNA]</scope>
    <source>
        <strain evidence="5 6">NPDC020863</strain>
    </source>
</reference>
<evidence type="ECO:0000313" key="6">
    <source>
        <dbReference type="Proteomes" id="UP001620295"/>
    </source>
</evidence>
<dbReference type="RefSeq" id="WP_404749633.1">
    <property type="nucleotide sequence ID" value="NZ_JBJDQH010000424.1"/>
</dbReference>
<dbReference type="InterPro" id="IPR009051">
    <property type="entry name" value="Helical_ferredxn"/>
</dbReference>
<evidence type="ECO:0000256" key="3">
    <source>
        <dbReference type="ARBA" id="ARBA00023014"/>
    </source>
</evidence>
<evidence type="ECO:0000259" key="4">
    <source>
        <dbReference type="Pfam" id="PF13183"/>
    </source>
</evidence>
<dbReference type="Gene3D" id="1.10.1060.10">
    <property type="entry name" value="Alpha-helical ferredoxin"/>
    <property type="match status" value="1"/>
</dbReference>
<protein>
    <submittedName>
        <fullName evidence="5">(Fe-S)-binding protein</fullName>
    </submittedName>
</protein>
<evidence type="ECO:0000313" key="5">
    <source>
        <dbReference type="EMBL" id="MFK4273946.1"/>
    </source>
</evidence>
<feature type="domain" description="4Fe-4S ferredoxin-type" evidence="4">
    <location>
        <begin position="25"/>
        <end position="104"/>
    </location>
</feature>
<keyword evidence="1" id="KW-0479">Metal-binding</keyword>
<dbReference type="InterPro" id="IPR017900">
    <property type="entry name" value="4Fe4S_Fe_S_CS"/>
</dbReference>
<dbReference type="Pfam" id="PF13183">
    <property type="entry name" value="Fer4_8"/>
    <property type="match status" value="1"/>
</dbReference>
<gene>
    <name evidence="5" type="ORF">ACI2L5_55345</name>
</gene>
<name>A0ABW8M783_9ACTN</name>
<dbReference type="EMBL" id="JBJDQH010000424">
    <property type="protein sequence ID" value="MFK4273946.1"/>
    <property type="molecule type" value="Genomic_DNA"/>
</dbReference>
<dbReference type="Proteomes" id="UP001620295">
    <property type="component" value="Unassembled WGS sequence"/>
</dbReference>
<keyword evidence="6" id="KW-1185">Reference proteome</keyword>
<keyword evidence="3" id="KW-0411">Iron-sulfur</keyword>
<dbReference type="InterPro" id="IPR017896">
    <property type="entry name" value="4Fe4S_Fe-S-bd"/>
</dbReference>
<feature type="non-terminal residue" evidence="5">
    <location>
        <position position="134"/>
    </location>
</feature>
<dbReference type="SUPFAM" id="SSF46548">
    <property type="entry name" value="alpha-helical ferredoxin"/>
    <property type="match status" value="1"/>
</dbReference>
<accession>A0ABW8M783</accession>
<feature type="non-terminal residue" evidence="5">
    <location>
        <position position="1"/>
    </location>
</feature>
<proteinExistence type="predicted"/>
<organism evidence="5 6">
    <name type="scientific">Streptomyces milbemycinicus</name>
    <dbReference type="NCBI Taxonomy" id="476552"/>
    <lineage>
        <taxon>Bacteria</taxon>
        <taxon>Bacillati</taxon>
        <taxon>Actinomycetota</taxon>
        <taxon>Actinomycetes</taxon>
        <taxon>Kitasatosporales</taxon>
        <taxon>Streptomycetaceae</taxon>
        <taxon>Streptomyces</taxon>
    </lineage>
</organism>
<comment type="caution">
    <text evidence="5">The sequence shown here is derived from an EMBL/GenBank/DDBJ whole genome shotgun (WGS) entry which is preliminary data.</text>
</comment>
<dbReference type="PANTHER" id="PTHR32479">
    <property type="entry name" value="GLYCOLATE OXIDASE IRON-SULFUR SUBUNIT"/>
    <property type="match status" value="1"/>
</dbReference>
<evidence type="ECO:0000256" key="2">
    <source>
        <dbReference type="ARBA" id="ARBA00023004"/>
    </source>
</evidence>
<sequence length="134" mass="14889">GWRPATPATRFGYPHDDHSFTRAVMRCVGIGNCRSHRGGVMCPSYRATREEEHSTRGRARLLFEMLDGHADSAVTDGWRSTEVRDALDLCLACKGCKSDCPTGVDMATLKAEFLDHHYAGRPRPAAHYSLGWLP</sequence>
<evidence type="ECO:0000256" key="1">
    <source>
        <dbReference type="ARBA" id="ARBA00022723"/>
    </source>
</evidence>
<keyword evidence="2" id="KW-0408">Iron</keyword>